<comment type="subcellular location">
    <subcellularLocation>
        <location evidence="1 4">Cell outer membrane</location>
    </subcellularLocation>
</comment>
<dbReference type="Pfam" id="PF13715">
    <property type="entry name" value="CarbopepD_reg_2"/>
    <property type="match status" value="1"/>
</dbReference>
<dbReference type="PANTHER" id="PTHR40980:SF4">
    <property type="entry name" value="TONB-DEPENDENT RECEPTOR-LIKE BETA-BARREL DOMAIN-CONTAINING PROTEIN"/>
    <property type="match status" value="1"/>
</dbReference>
<feature type="domain" description="TonB-dependent receptor plug" evidence="7">
    <location>
        <begin position="135"/>
        <end position="231"/>
    </location>
</feature>
<keyword evidence="3" id="KW-0998">Cell outer membrane</keyword>
<dbReference type="InterPro" id="IPR037066">
    <property type="entry name" value="Plug_dom_sf"/>
</dbReference>
<evidence type="ECO:0000256" key="1">
    <source>
        <dbReference type="ARBA" id="ARBA00004442"/>
    </source>
</evidence>
<proteinExistence type="inferred from homology"/>
<keyword evidence="5" id="KW-0732">Signal</keyword>
<evidence type="ECO:0000313" key="9">
    <source>
        <dbReference type="Proteomes" id="UP000233387"/>
    </source>
</evidence>
<reference evidence="8 9" key="1">
    <citation type="submission" date="2017-06" db="EMBL/GenBank/DDBJ databases">
        <title>Raineya orbicola gen. nov., sp. nov. a slightly thermophilic bacterium of the phylum Bacteroidetes and the description of Raineyaceae fam. nov.</title>
        <authorList>
            <person name="Albuquerque L."/>
            <person name="Polonia A.R.M."/>
            <person name="Barroso C."/>
            <person name="Froufe H.J.C."/>
            <person name="Lage O."/>
            <person name="Lobo-Da-Cunha A."/>
            <person name="Egas C."/>
            <person name="Da Costa M.S."/>
        </authorList>
    </citation>
    <scope>NUCLEOTIDE SEQUENCE [LARGE SCALE GENOMIC DNA]</scope>
    <source>
        <strain evidence="8 9">SPSPC-11</strain>
    </source>
</reference>
<evidence type="ECO:0000256" key="2">
    <source>
        <dbReference type="ARBA" id="ARBA00023136"/>
    </source>
</evidence>
<dbReference type="RefSeq" id="WP_101358031.1">
    <property type="nucleotide sequence ID" value="NZ_NKXO01000009.1"/>
</dbReference>
<keyword evidence="2 4" id="KW-0472">Membrane</keyword>
<evidence type="ECO:0000313" key="8">
    <source>
        <dbReference type="EMBL" id="PKQ70245.1"/>
    </source>
</evidence>
<gene>
    <name evidence="8" type="ORF">Rain11_0766</name>
</gene>
<feature type="chain" id="PRO_5014781477" evidence="5">
    <location>
        <begin position="20"/>
        <end position="950"/>
    </location>
</feature>
<name>A0A2N3IIU0_9BACT</name>
<dbReference type="InterPro" id="IPR008969">
    <property type="entry name" value="CarboxyPept-like_regulatory"/>
</dbReference>
<dbReference type="Pfam" id="PF00593">
    <property type="entry name" value="TonB_dep_Rec_b-barrel"/>
    <property type="match status" value="1"/>
</dbReference>
<evidence type="ECO:0000256" key="5">
    <source>
        <dbReference type="SAM" id="SignalP"/>
    </source>
</evidence>
<dbReference type="Pfam" id="PF07715">
    <property type="entry name" value="Plug"/>
    <property type="match status" value="1"/>
</dbReference>
<keyword evidence="4" id="KW-0798">TonB box</keyword>
<dbReference type="SUPFAM" id="SSF56935">
    <property type="entry name" value="Porins"/>
    <property type="match status" value="1"/>
</dbReference>
<dbReference type="InterPro" id="IPR012910">
    <property type="entry name" value="Plug_dom"/>
</dbReference>
<dbReference type="PANTHER" id="PTHR40980">
    <property type="entry name" value="PLUG DOMAIN-CONTAINING PROTEIN"/>
    <property type="match status" value="1"/>
</dbReference>
<dbReference type="SUPFAM" id="SSF49464">
    <property type="entry name" value="Carboxypeptidase regulatory domain-like"/>
    <property type="match status" value="1"/>
</dbReference>
<accession>A0A2N3IIU0</accession>
<evidence type="ECO:0000259" key="7">
    <source>
        <dbReference type="Pfam" id="PF07715"/>
    </source>
</evidence>
<dbReference type="Gene3D" id="2.40.170.20">
    <property type="entry name" value="TonB-dependent receptor, beta-barrel domain"/>
    <property type="match status" value="1"/>
</dbReference>
<organism evidence="8 9">
    <name type="scientific">Raineya orbicola</name>
    <dbReference type="NCBI Taxonomy" id="2016530"/>
    <lineage>
        <taxon>Bacteria</taxon>
        <taxon>Pseudomonadati</taxon>
        <taxon>Bacteroidota</taxon>
        <taxon>Cytophagia</taxon>
        <taxon>Cytophagales</taxon>
        <taxon>Raineyaceae</taxon>
        <taxon>Raineya</taxon>
    </lineage>
</organism>
<dbReference type="GO" id="GO:0009279">
    <property type="term" value="C:cell outer membrane"/>
    <property type="evidence" value="ECO:0007669"/>
    <property type="project" value="UniProtKB-SubCell"/>
</dbReference>
<comment type="caution">
    <text evidence="8">The sequence shown here is derived from an EMBL/GenBank/DDBJ whole genome shotgun (WGS) entry which is preliminary data.</text>
</comment>
<dbReference type="Proteomes" id="UP000233387">
    <property type="component" value="Unassembled WGS sequence"/>
</dbReference>
<feature type="signal peptide" evidence="5">
    <location>
        <begin position="1"/>
        <end position="19"/>
    </location>
</feature>
<dbReference type="InterPro" id="IPR036942">
    <property type="entry name" value="Beta-barrel_TonB_sf"/>
</dbReference>
<dbReference type="EMBL" id="NKXO01000009">
    <property type="protein sequence ID" value="PKQ70245.1"/>
    <property type="molecule type" value="Genomic_DNA"/>
</dbReference>
<dbReference type="Gene3D" id="2.170.130.10">
    <property type="entry name" value="TonB-dependent receptor, plug domain"/>
    <property type="match status" value="1"/>
</dbReference>
<dbReference type="InterPro" id="IPR000531">
    <property type="entry name" value="Beta-barrel_TonB"/>
</dbReference>
<keyword evidence="9" id="KW-1185">Reference proteome</keyword>
<comment type="similarity">
    <text evidence="4">Belongs to the TonB-dependent receptor family.</text>
</comment>
<feature type="domain" description="TonB-dependent receptor-like beta-barrel" evidence="6">
    <location>
        <begin position="425"/>
        <end position="905"/>
    </location>
</feature>
<dbReference type="AlphaFoldDB" id="A0A2N3IIU0"/>
<dbReference type="OrthoDB" id="9768470at2"/>
<evidence type="ECO:0000256" key="4">
    <source>
        <dbReference type="RuleBase" id="RU003357"/>
    </source>
</evidence>
<protein>
    <submittedName>
        <fullName evidence="8">Cna protein B-type domain</fullName>
    </submittedName>
</protein>
<sequence>MRYFSLLLLFFIFSFQVFAQNTGTIKGQIKDETEQEAVIGASVFLKGTSMGSTTDVDGNFQINNVPEGTYTLVITYVGYDTKEIPDLKVEVGKILLINTSIVPENQAIGQIEVVGKRETGTTIAVIAEIKEAEQVAVGIGSEQIQKTQDRDAAQVLRRIPGVSLQENRFAIIRGLPQRYNAVMINDIYAPSTEVDTRAFSFDLVPSNMIDRVLIFKSGAGELPGDFAGGAVKIYTKTAPEENFTNISIGYGFRTNTTLEEVQDYQGSKTDFLGFDNGLRRLPTNFPSFISNSLSPAERAKLAHGLTSDLGFATKRILPDVRLSYNMGRRFRVGSWQVANLTAINYGNTHQYYDAEFNNFLLVQPFPPPKSASFVDATYTNFYRLGVLHNWSFVKNADNRIELKTLFNQQSFKQSLIRRGGDIINTVDNENYSQRFEQKSFFGSQLVGKHNIGVKTNFTWVAGFNYTNKSEPDWRRFVTNRRTGATLPDGSPVPFQLSIPGSGNLFDGRYFSKLNEFAYSTSVAFERKLNENTEEKLTPKIRFGLYTELKNRDFKARYFSYLVSPTADPANIQAIKEQPLSQIFRPENVDGINGLTFVEGTSSVDSYDASNLLAAPYASAYIPFKKFSITPGVRLEYNIQEINTLNLSGTPEGARNPILSILPSLNMTYNLTDKSLVRLAYYRSVNRPEFRELAPFIFYDFNLNASITGNSRLKNATIDNADLRWEYYPSASELISLGAFYKNFANPIENYLQNNTGGAGTNNFAYSFGNAVQAQAYGVEAEVRKQFYGSSSKFFQNLGVVANASYLISKVNVGRQVDLGPSVGVVDVDAPENRTLVGQSPYLVNFGLYYNDEDKGWQINALYNVAGPRLFLVGNFNTPSFYENQRHIIDLNIAKTFAEKFELRFTMQDILNQKFRIVQDANLNAKIDGEDGDIKAFRPGSNYFFIFTYKF</sequence>
<dbReference type="Gene3D" id="2.60.40.1120">
    <property type="entry name" value="Carboxypeptidase-like, regulatory domain"/>
    <property type="match status" value="1"/>
</dbReference>
<evidence type="ECO:0000259" key="6">
    <source>
        <dbReference type="Pfam" id="PF00593"/>
    </source>
</evidence>
<evidence type="ECO:0000256" key="3">
    <source>
        <dbReference type="ARBA" id="ARBA00023237"/>
    </source>
</evidence>